<accession>A0A926DQR9</accession>
<dbReference type="Gene3D" id="3.40.50.10170">
    <property type="match status" value="1"/>
</dbReference>
<name>A0A926DQR9_9FIRM</name>
<dbReference type="EMBL" id="JACRSQ010000001">
    <property type="protein sequence ID" value="MBC8542094.1"/>
    <property type="molecule type" value="Genomic_DNA"/>
</dbReference>
<dbReference type="Pfam" id="PF02645">
    <property type="entry name" value="DegV"/>
    <property type="match status" value="1"/>
</dbReference>
<reference evidence="3" key="1">
    <citation type="submission" date="2020-08" db="EMBL/GenBank/DDBJ databases">
        <title>Genome public.</title>
        <authorList>
            <person name="Liu C."/>
            <person name="Sun Q."/>
        </authorList>
    </citation>
    <scope>NUCLEOTIDE SEQUENCE</scope>
    <source>
        <strain evidence="3">NSJ-32</strain>
    </source>
</reference>
<keyword evidence="4" id="KW-1185">Reference proteome</keyword>
<dbReference type="Proteomes" id="UP000657006">
    <property type="component" value="Unassembled WGS sequence"/>
</dbReference>
<proteinExistence type="predicted"/>
<keyword evidence="2" id="KW-0446">Lipid-binding</keyword>
<dbReference type="GO" id="GO:0008289">
    <property type="term" value="F:lipid binding"/>
    <property type="evidence" value="ECO:0007669"/>
    <property type="project" value="UniProtKB-KW"/>
</dbReference>
<comment type="caution">
    <text evidence="3">The sequence shown here is derived from an EMBL/GenBank/DDBJ whole genome shotgun (WGS) entry which is preliminary data.</text>
</comment>
<organism evidence="3 4">
    <name type="scientific">Bianquea renquensis</name>
    <dbReference type="NCBI Taxonomy" id="2763661"/>
    <lineage>
        <taxon>Bacteria</taxon>
        <taxon>Bacillati</taxon>
        <taxon>Bacillota</taxon>
        <taxon>Clostridia</taxon>
        <taxon>Eubacteriales</taxon>
        <taxon>Bianqueaceae</taxon>
        <taxon>Bianquea</taxon>
    </lineage>
</organism>
<dbReference type="RefSeq" id="WP_177719713.1">
    <property type="nucleotide sequence ID" value="NZ_JACRSQ010000001.1"/>
</dbReference>
<dbReference type="NCBIfam" id="TIGR00762">
    <property type="entry name" value="DegV"/>
    <property type="match status" value="1"/>
</dbReference>
<evidence type="ECO:0000256" key="2">
    <source>
        <dbReference type="ARBA" id="ARBA00023121"/>
    </source>
</evidence>
<dbReference type="AlphaFoldDB" id="A0A926DQR9"/>
<dbReference type="SUPFAM" id="SSF82549">
    <property type="entry name" value="DAK1/DegV-like"/>
    <property type="match status" value="1"/>
</dbReference>
<protein>
    <submittedName>
        <fullName evidence="3">DegV family protein</fullName>
    </submittedName>
</protein>
<dbReference type="InterPro" id="IPR043168">
    <property type="entry name" value="DegV_C"/>
</dbReference>
<sequence length="299" mass="32429">MNKVKIITDSCADLSGDQLEQYDIDYVKMSTMKDGRESPALLTWTDAEAHELYEDIRSGKRITTAQVSVEEFSKVFTQYLDDGDDLVYIACSSKQSGSVNTGHITAQKLLTDYPGSRVFCIDSLNATIGEGMLAIEAAKMAADGKNSEEISSYILSIRKNVQEFATVHTLEHLKKAGRVSASSAFFGNLMGVKPILVADANGAQAAYKKVKGRQNSLREIVSLLKETITDAENQTVYIAHADCPQEEVDALVELVKSEIPCKDISVGYIGPIVGASVGPDAIGVWGFGREVAFAADERK</sequence>
<comment type="function">
    <text evidence="1">May bind long-chain fatty acids, such as palmitate, and may play a role in lipid transport or fatty acid metabolism.</text>
</comment>
<evidence type="ECO:0000313" key="3">
    <source>
        <dbReference type="EMBL" id="MBC8542094.1"/>
    </source>
</evidence>
<dbReference type="InterPro" id="IPR003797">
    <property type="entry name" value="DegV"/>
</dbReference>
<gene>
    <name evidence="3" type="ORF">H8730_00835</name>
</gene>
<dbReference type="InterPro" id="IPR050270">
    <property type="entry name" value="DegV_domain_contain"/>
</dbReference>
<evidence type="ECO:0000256" key="1">
    <source>
        <dbReference type="ARBA" id="ARBA00003238"/>
    </source>
</evidence>
<evidence type="ECO:0000313" key="4">
    <source>
        <dbReference type="Proteomes" id="UP000657006"/>
    </source>
</evidence>
<dbReference type="PROSITE" id="PS51482">
    <property type="entry name" value="DEGV"/>
    <property type="match status" value="1"/>
</dbReference>
<dbReference type="Gene3D" id="3.30.1180.10">
    <property type="match status" value="1"/>
</dbReference>
<dbReference type="PANTHER" id="PTHR33434">
    <property type="entry name" value="DEGV DOMAIN-CONTAINING PROTEIN DR_1986-RELATED"/>
    <property type="match status" value="1"/>
</dbReference>
<dbReference type="PANTHER" id="PTHR33434:SF3">
    <property type="entry name" value="DEGV DOMAIN-CONTAINING PROTEIN YITS"/>
    <property type="match status" value="1"/>
</dbReference>